<reference evidence="1" key="1">
    <citation type="submission" date="2018-05" db="EMBL/GenBank/DDBJ databases">
        <authorList>
            <person name="Lanie J.A."/>
            <person name="Ng W.-L."/>
            <person name="Kazmierczak K.M."/>
            <person name="Andrzejewski T.M."/>
            <person name="Davidsen T.M."/>
            <person name="Wayne K.J."/>
            <person name="Tettelin H."/>
            <person name="Glass J.I."/>
            <person name="Rusch D."/>
            <person name="Podicherti R."/>
            <person name="Tsui H.-C.T."/>
            <person name="Winkler M.E."/>
        </authorList>
    </citation>
    <scope>NUCLEOTIDE SEQUENCE</scope>
</reference>
<organism evidence="1">
    <name type="scientific">marine metagenome</name>
    <dbReference type="NCBI Taxonomy" id="408172"/>
    <lineage>
        <taxon>unclassified sequences</taxon>
        <taxon>metagenomes</taxon>
        <taxon>ecological metagenomes</taxon>
    </lineage>
</organism>
<name>A0A383A9H1_9ZZZZ</name>
<dbReference type="AlphaFoldDB" id="A0A383A9H1"/>
<feature type="non-terminal residue" evidence="1">
    <location>
        <position position="1"/>
    </location>
</feature>
<protein>
    <recommendedName>
        <fullName evidence="2">DUF1565 domain-containing protein</fullName>
    </recommendedName>
</protein>
<feature type="non-terminal residue" evidence="1">
    <location>
        <position position="252"/>
    </location>
</feature>
<proteinExistence type="predicted"/>
<evidence type="ECO:0000313" key="1">
    <source>
        <dbReference type="EMBL" id="SVE04294.1"/>
    </source>
</evidence>
<sequence length="252" mass="27997">NSGTSESSPFQTITYALGVAAQIEDDPTTIHLGPGVYSPTTDCAAGEIFDCDGHCAPEAWLGNETCDFNYMYYNGYTIDFNCEEFEYDFGDCDSWEYCSEINVSWINSDICLWPWDLNGHLFLFEDNCVKTDVYIWYQGNYYEENDRQLTTHVTAGTDPYEQLSIQFGSNGVLSEVYTLTGSEPCTVGPGLCSNIYDCNNSCISDLVLSGLNDLNCNDAQPGWGTNYNCSQWNYDFGDCSGGSDDECSSTEV</sequence>
<accession>A0A383A9H1</accession>
<gene>
    <name evidence="1" type="ORF">METZ01_LOCUS457148</name>
</gene>
<evidence type="ECO:0008006" key="2">
    <source>
        <dbReference type="Google" id="ProtNLM"/>
    </source>
</evidence>
<dbReference type="EMBL" id="UINC01190237">
    <property type="protein sequence ID" value="SVE04294.1"/>
    <property type="molecule type" value="Genomic_DNA"/>
</dbReference>